<dbReference type="EMBL" id="CP071795">
    <property type="protein sequence ID" value="QTD39318.1"/>
    <property type="molecule type" value="Genomic_DNA"/>
</dbReference>
<evidence type="ECO:0000313" key="1">
    <source>
        <dbReference type="EMBL" id="QTD39318.1"/>
    </source>
</evidence>
<gene>
    <name evidence="1" type="ORF">JL193_08240</name>
</gene>
<keyword evidence="2" id="KW-1185">Reference proteome</keyword>
<proteinExistence type="predicted"/>
<protein>
    <submittedName>
        <fullName evidence="1">Uncharacterized protein</fullName>
    </submittedName>
</protein>
<dbReference type="Pfam" id="PF15869">
    <property type="entry name" value="TolB_like"/>
    <property type="match status" value="1"/>
</dbReference>
<dbReference type="SUPFAM" id="SSF50969">
    <property type="entry name" value="YVTN repeat-like/Quinoprotein amine dehydrogenase"/>
    <property type="match status" value="1"/>
</dbReference>
<dbReference type="InterPro" id="IPR011044">
    <property type="entry name" value="Quino_amine_DH_bsu"/>
</dbReference>
<dbReference type="Proteomes" id="UP000663935">
    <property type="component" value="Chromosome"/>
</dbReference>
<sequence length="257" mass="29877">MGGCKIGITGSQIWLYDGTLNKIIKSNVKNIIKNNTFYPSKEYKLKNFYSSIAFIDSLNFCGIGAFGSSSKSKIDIVNLISNDVLNKYGEYQIPTDKLKLETIRDIHTSVIYSHPTQKKIVLGYRYSDIIEIYNLETEECITIHGPEKYDVNFKQEKTSGYFYMGKNKETKKAFINGTVTNQYIYLVYSGHQRENRSEEDRYKWSYGKYVYIYDWNGNPIKRLDLDRHIYTLGVSKNDKNLYSFDINTGYLIEAKIN</sequence>
<reference evidence="1 2" key="1">
    <citation type="submission" date="2021-03" db="EMBL/GenBank/DDBJ databases">
        <title>Complete genome of Polaribacter_sp.G4M1.</title>
        <authorList>
            <person name="Jeong S.W."/>
            <person name="Bae J.W."/>
        </authorList>
    </citation>
    <scope>NUCLEOTIDE SEQUENCE [LARGE SCALE GENOMIC DNA]</scope>
    <source>
        <strain evidence="1 2">G4M1</strain>
    </source>
</reference>
<evidence type="ECO:0000313" key="2">
    <source>
        <dbReference type="Proteomes" id="UP000663935"/>
    </source>
</evidence>
<accession>A0ABX7T1G0</accession>
<organism evidence="1 2">
    <name type="scientific">Polaribacter batillariae</name>
    <dbReference type="NCBI Taxonomy" id="2808900"/>
    <lineage>
        <taxon>Bacteria</taxon>
        <taxon>Pseudomonadati</taxon>
        <taxon>Bacteroidota</taxon>
        <taxon>Flavobacteriia</taxon>
        <taxon>Flavobacteriales</taxon>
        <taxon>Flavobacteriaceae</taxon>
    </lineage>
</organism>
<name>A0ABX7T1G0_9FLAO</name>